<dbReference type="EMBL" id="BAAADN010000087">
    <property type="protein sequence ID" value="GAA0475852.1"/>
    <property type="molecule type" value="Genomic_DNA"/>
</dbReference>
<feature type="transmembrane region" description="Helical" evidence="8">
    <location>
        <begin position="303"/>
        <end position="325"/>
    </location>
</feature>
<feature type="transmembrane region" description="Helical" evidence="8">
    <location>
        <begin position="111"/>
        <end position="128"/>
    </location>
</feature>
<keyword evidence="5 8" id="KW-1133">Transmembrane helix</keyword>
<protein>
    <submittedName>
        <fullName evidence="9">Lysylphosphatidylglycerol synthase transmembrane domain-containing protein</fullName>
    </submittedName>
</protein>
<evidence type="ECO:0000256" key="8">
    <source>
        <dbReference type="SAM" id="Phobius"/>
    </source>
</evidence>
<feature type="transmembrane region" description="Helical" evidence="8">
    <location>
        <begin position="224"/>
        <end position="246"/>
    </location>
</feature>
<evidence type="ECO:0000313" key="9">
    <source>
        <dbReference type="EMBL" id="GAA0475852.1"/>
    </source>
</evidence>
<gene>
    <name evidence="9" type="ORF">GCM10008985_35170</name>
</gene>
<feature type="transmembrane region" description="Helical" evidence="8">
    <location>
        <begin position="362"/>
        <end position="385"/>
    </location>
</feature>
<comment type="caution">
    <text evidence="9">The sequence shown here is derived from an EMBL/GenBank/DDBJ whole genome shotgun (WGS) entry which is preliminary data.</text>
</comment>
<keyword evidence="3" id="KW-1003">Cell membrane</keyword>
<evidence type="ECO:0000313" key="10">
    <source>
        <dbReference type="Proteomes" id="UP001500962"/>
    </source>
</evidence>
<keyword evidence="4 8" id="KW-0812">Transmembrane</keyword>
<dbReference type="Proteomes" id="UP001500962">
    <property type="component" value="Unassembled WGS sequence"/>
</dbReference>
<feature type="compositionally biased region" description="Basic and acidic residues" evidence="7">
    <location>
        <begin position="23"/>
        <end position="38"/>
    </location>
</feature>
<proteinExistence type="inferred from homology"/>
<keyword evidence="6 8" id="KW-0472">Membrane</keyword>
<feature type="region of interest" description="Disordered" evidence="7">
    <location>
        <begin position="1"/>
        <end position="52"/>
    </location>
</feature>
<dbReference type="InterPro" id="IPR022791">
    <property type="entry name" value="L-PG_synthase/AglD"/>
</dbReference>
<reference evidence="9" key="1">
    <citation type="journal article" date="2014" name="Int. J. Syst. Evol. Microbiol.">
        <title>Complete genome sequence of Corynebacterium casei LMG S-19264T (=DSM 44701T), isolated from a smear-ripened cheese.</title>
        <authorList>
            <consortium name="US DOE Joint Genome Institute (JGI-PGF)"/>
            <person name="Walter F."/>
            <person name="Albersmeier A."/>
            <person name="Kalinowski J."/>
            <person name="Ruckert C."/>
        </authorList>
    </citation>
    <scope>NUCLEOTIDE SEQUENCE</scope>
    <source>
        <strain evidence="9">JCM 12289</strain>
    </source>
</reference>
<reference evidence="9" key="2">
    <citation type="submission" date="2023-12" db="EMBL/GenBank/DDBJ databases">
        <authorList>
            <person name="Sun Q."/>
            <person name="Inoue M."/>
        </authorList>
    </citation>
    <scope>NUCLEOTIDE SEQUENCE</scope>
    <source>
        <strain evidence="9">JCM 12289</strain>
    </source>
</reference>
<comment type="similarity">
    <text evidence="2">Belongs to the UPF0104 family.</text>
</comment>
<feature type="transmembrane region" description="Helical" evidence="8">
    <location>
        <begin position="80"/>
        <end position="99"/>
    </location>
</feature>
<dbReference type="NCBIfam" id="TIGR00374">
    <property type="entry name" value="flippase-like domain"/>
    <property type="match status" value="1"/>
</dbReference>
<evidence type="ECO:0000256" key="7">
    <source>
        <dbReference type="SAM" id="MobiDB-lite"/>
    </source>
</evidence>
<evidence type="ECO:0000256" key="2">
    <source>
        <dbReference type="ARBA" id="ARBA00011061"/>
    </source>
</evidence>
<dbReference type="AlphaFoldDB" id="A0AAV3SKY0"/>
<accession>A0AAV3SKY0</accession>
<evidence type="ECO:0000256" key="3">
    <source>
        <dbReference type="ARBA" id="ARBA00022475"/>
    </source>
</evidence>
<sequence>MEHVSREQRLVEDRTVVAGSRDAPGEQRERRPFVHAPDDGAATKTGPVRPSGRRRAFRRVHATVGPSADMIRGGNLRATLVGFAGALVALAALSLLVGIEDILGALSLADPSVIFVVIAVAVCWLTAWGLSLRTVLGVLGAPITAPVAVLVFAGATFANNVTPFGQAGGEPVSALLVSRASDSEYETGLAAIASVDALNFVPSIILALIGLGYFATRITFGENLLLVSAVVVGFAIALLLAVYFGWTNRYRVERVAVDTLTPLARRVGGVVPGLSPPSRTGLERRIEGFFTAVERVGTNPRGLLLALCFSAAGWVGLATSLWLSLFALGHTVPAAVVLVAIPAGAMAGVTPLPGGLGGVETVLGVLVTATTGGIPAATVLAAVLIHRGATYALPTVVGGATAAVLADR</sequence>
<dbReference type="PANTHER" id="PTHR39087:SF2">
    <property type="entry name" value="UPF0104 MEMBRANE PROTEIN MJ1595"/>
    <property type="match status" value="1"/>
</dbReference>
<name>A0AAV3SKY0_HALDO</name>
<organism evidence="9 10">
    <name type="scientific">Halococcus dombrowskii</name>
    <dbReference type="NCBI Taxonomy" id="179637"/>
    <lineage>
        <taxon>Archaea</taxon>
        <taxon>Methanobacteriati</taxon>
        <taxon>Methanobacteriota</taxon>
        <taxon>Stenosarchaea group</taxon>
        <taxon>Halobacteria</taxon>
        <taxon>Halobacteriales</taxon>
        <taxon>Halococcaceae</taxon>
        <taxon>Halococcus</taxon>
    </lineage>
</organism>
<comment type="subcellular location">
    <subcellularLocation>
        <location evidence="1">Cell membrane</location>
        <topology evidence="1">Multi-pass membrane protein</topology>
    </subcellularLocation>
</comment>
<feature type="compositionally biased region" description="Basic and acidic residues" evidence="7">
    <location>
        <begin position="1"/>
        <end position="15"/>
    </location>
</feature>
<dbReference type="PANTHER" id="PTHR39087">
    <property type="entry name" value="UPF0104 MEMBRANE PROTEIN MJ1595"/>
    <property type="match status" value="1"/>
</dbReference>
<evidence type="ECO:0000256" key="6">
    <source>
        <dbReference type="ARBA" id="ARBA00023136"/>
    </source>
</evidence>
<dbReference type="Pfam" id="PF03706">
    <property type="entry name" value="LPG_synthase_TM"/>
    <property type="match status" value="1"/>
</dbReference>
<feature type="transmembrane region" description="Helical" evidence="8">
    <location>
        <begin position="135"/>
        <end position="158"/>
    </location>
</feature>
<dbReference type="GO" id="GO:0005886">
    <property type="term" value="C:plasma membrane"/>
    <property type="evidence" value="ECO:0007669"/>
    <property type="project" value="UniProtKB-SubCell"/>
</dbReference>
<feature type="transmembrane region" description="Helical" evidence="8">
    <location>
        <begin position="189"/>
        <end position="212"/>
    </location>
</feature>
<evidence type="ECO:0000256" key="5">
    <source>
        <dbReference type="ARBA" id="ARBA00022989"/>
    </source>
</evidence>
<evidence type="ECO:0000256" key="4">
    <source>
        <dbReference type="ARBA" id="ARBA00022692"/>
    </source>
</evidence>
<evidence type="ECO:0000256" key="1">
    <source>
        <dbReference type="ARBA" id="ARBA00004651"/>
    </source>
</evidence>
<feature type="transmembrane region" description="Helical" evidence="8">
    <location>
        <begin position="332"/>
        <end position="350"/>
    </location>
</feature>